<dbReference type="PANTHER" id="PTHR43806:SF65">
    <property type="entry name" value="SERINE PROTEASE APRX"/>
    <property type="match status" value="1"/>
</dbReference>
<evidence type="ECO:0000256" key="6">
    <source>
        <dbReference type="PROSITE-ProRule" id="PRU01240"/>
    </source>
</evidence>
<evidence type="ECO:0000256" key="2">
    <source>
        <dbReference type="ARBA" id="ARBA00022670"/>
    </source>
</evidence>
<keyword evidence="4 6" id="KW-0720">Serine protease</keyword>
<sequence length="438" mass="46975">MSKRQRVWFEENDGKLDPGLVAQLRNIRKQDYRAAEAMPEEIPVIIKCRKTSGEDEKEDLIRTCNADGLGHMNAEIRIINSVKGALTPEKIKEVRHHHAVDKIYYDRPVQAYLDITDDQIGSRRIREQHQLSGKGVTIAVLDTGIHPHADLTTPEDRIIAFHDLINGETEPYDDDGHGTHCAGDAAGNGAMSGGTYTGPAPEASLVGVKVLDGAGGGSLSTIIEGIEWCMDHRDAHNIDILSLSLGAEAYESFRDDPLSVAAQQAWHSGLIVCAAAGNSGPAPSTIGTPAINPFIITVGAADDQDTVDRSDDTIAEFSSRGPTIDQFVKPDIYAPGTDIISLRAPGSAAETELAEQIIDDHYIQMSGTSMATPICAGVIALMLEASPALSPNDIKSILQMTGEPAFGSQWGYLEAQSAVNISLSYAENLQKSASGHSW</sequence>
<dbReference type="GO" id="GO:0004252">
    <property type="term" value="F:serine-type endopeptidase activity"/>
    <property type="evidence" value="ECO:0007669"/>
    <property type="project" value="UniProtKB-UniRule"/>
</dbReference>
<name>A0A1M7CVH0_9BACL</name>
<comment type="similarity">
    <text evidence="1 6 7">Belongs to the peptidase S8 family.</text>
</comment>
<dbReference type="InterPro" id="IPR023827">
    <property type="entry name" value="Peptidase_S8_Asp-AS"/>
</dbReference>
<dbReference type="GO" id="GO:0006508">
    <property type="term" value="P:proteolysis"/>
    <property type="evidence" value="ECO:0007669"/>
    <property type="project" value="UniProtKB-KW"/>
</dbReference>
<dbReference type="Proteomes" id="UP000184206">
    <property type="component" value="Unassembled WGS sequence"/>
</dbReference>
<evidence type="ECO:0000313" key="10">
    <source>
        <dbReference type="Proteomes" id="UP000184206"/>
    </source>
</evidence>
<dbReference type="CDD" id="cd07487">
    <property type="entry name" value="Peptidases_S8_1"/>
    <property type="match status" value="1"/>
</dbReference>
<dbReference type="InterPro" id="IPR036852">
    <property type="entry name" value="Peptidase_S8/S53_dom_sf"/>
</dbReference>
<feature type="active site" description="Charge relay system" evidence="5 6">
    <location>
        <position position="177"/>
    </location>
</feature>
<dbReference type="Pfam" id="PF00082">
    <property type="entry name" value="Peptidase_S8"/>
    <property type="match status" value="1"/>
</dbReference>
<dbReference type="PRINTS" id="PR00723">
    <property type="entry name" value="SUBTILISIN"/>
</dbReference>
<dbReference type="PANTHER" id="PTHR43806">
    <property type="entry name" value="PEPTIDASE S8"/>
    <property type="match status" value="1"/>
</dbReference>
<proteinExistence type="inferred from homology"/>
<evidence type="ECO:0000259" key="8">
    <source>
        <dbReference type="Pfam" id="PF00082"/>
    </source>
</evidence>
<keyword evidence="10" id="KW-1185">Reference proteome</keyword>
<reference evidence="9 10" key="1">
    <citation type="submission" date="2016-11" db="EMBL/GenBank/DDBJ databases">
        <authorList>
            <person name="Jaros S."/>
            <person name="Januszkiewicz K."/>
            <person name="Wedrychowicz H."/>
        </authorList>
    </citation>
    <scope>NUCLEOTIDE SEQUENCE [LARGE SCALE GENOMIC DNA]</scope>
    <source>
        <strain evidence="9 10">DSM 16010</strain>
    </source>
</reference>
<evidence type="ECO:0000256" key="7">
    <source>
        <dbReference type="RuleBase" id="RU003355"/>
    </source>
</evidence>
<feature type="domain" description="Peptidase S8/S53" evidence="8">
    <location>
        <begin position="133"/>
        <end position="402"/>
    </location>
</feature>
<dbReference type="PROSITE" id="PS51892">
    <property type="entry name" value="SUBTILASE"/>
    <property type="match status" value="1"/>
</dbReference>
<feature type="active site" description="Charge relay system" evidence="5 6">
    <location>
        <position position="369"/>
    </location>
</feature>
<evidence type="ECO:0000256" key="1">
    <source>
        <dbReference type="ARBA" id="ARBA00011073"/>
    </source>
</evidence>
<dbReference type="InterPro" id="IPR023828">
    <property type="entry name" value="Peptidase_S8_Ser-AS"/>
</dbReference>
<evidence type="ECO:0000256" key="4">
    <source>
        <dbReference type="ARBA" id="ARBA00022825"/>
    </source>
</evidence>
<protein>
    <submittedName>
        <fullName evidence="9">Serine protease AprX</fullName>
    </submittedName>
</protein>
<dbReference type="PROSITE" id="PS00137">
    <property type="entry name" value="SUBTILASE_HIS"/>
    <property type="match status" value="1"/>
</dbReference>
<dbReference type="OrthoDB" id="9798386at2"/>
<dbReference type="EMBL" id="FRCF01000002">
    <property type="protein sequence ID" value="SHL71180.1"/>
    <property type="molecule type" value="Genomic_DNA"/>
</dbReference>
<dbReference type="RefSeq" id="WP_072708690.1">
    <property type="nucleotide sequence ID" value="NZ_FRCF01000002.1"/>
</dbReference>
<organism evidence="9 10">
    <name type="scientific">Lacicoccus alkaliphilus DSM 16010</name>
    <dbReference type="NCBI Taxonomy" id="1123231"/>
    <lineage>
        <taxon>Bacteria</taxon>
        <taxon>Bacillati</taxon>
        <taxon>Bacillota</taxon>
        <taxon>Bacilli</taxon>
        <taxon>Bacillales</taxon>
        <taxon>Salinicoccaceae</taxon>
        <taxon>Lacicoccus</taxon>
    </lineage>
</organism>
<dbReference type="AlphaFoldDB" id="A0A1M7CVH0"/>
<feature type="active site" description="Charge relay system" evidence="5 6">
    <location>
        <position position="142"/>
    </location>
</feature>
<dbReference type="InterPro" id="IPR015500">
    <property type="entry name" value="Peptidase_S8_subtilisin-rel"/>
</dbReference>
<keyword evidence="2 6" id="KW-0645">Protease</keyword>
<gene>
    <name evidence="9" type="ORF">SAMN02745189_00903</name>
</gene>
<dbReference type="InterPro" id="IPR000209">
    <property type="entry name" value="Peptidase_S8/S53_dom"/>
</dbReference>
<dbReference type="PROSITE" id="PS00136">
    <property type="entry name" value="SUBTILASE_ASP"/>
    <property type="match status" value="1"/>
</dbReference>
<evidence type="ECO:0000256" key="3">
    <source>
        <dbReference type="ARBA" id="ARBA00022801"/>
    </source>
</evidence>
<dbReference type="InterPro" id="IPR050131">
    <property type="entry name" value="Peptidase_S8_subtilisin-like"/>
</dbReference>
<keyword evidence="3 6" id="KW-0378">Hydrolase</keyword>
<accession>A0A1M7CVH0</accession>
<evidence type="ECO:0000256" key="5">
    <source>
        <dbReference type="PIRSR" id="PIRSR615500-1"/>
    </source>
</evidence>
<dbReference type="PROSITE" id="PS00138">
    <property type="entry name" value="SUBTILASE_SER"/>
    <property type="match status" value="1"/>
</dbReference>
<dbReference type="STRING" id="1123231.SAMN02745189_00903"/>
<evidence type="ECO:0000313" key="9">
    <source>
        <dbReference type="EMBL" id="SHL71180.1"/>
    </source>
</evidence>
<dbReference type="Gene3D" id="3.40.50.200">
    <property type="entry name" value="Peptidase S8/S53 domain"/>
    <property type="match status" value="1"/>
</dbReference>
<dbReference type="InterPro" id="IPR022398">
    <property type="entry name" value="Peptidase_S8_His-AS"/>
</dbReference>
<dbReference type="SUPFAM" id="SSF52743">
    <property type="entry name" value="Subtilisin-like"/>
    <property type="match status" value="1"/>
</dbReference>